<evidence type="ECO:0000256" key="1">
    <source>
        <dbReference type="SAM" id="MobiDB-lite"/>
    </source>
</evidence>
<organism evidence="2 3">
    <name type="scientific">Frankia alni (strain DSM 45986 / CECT 9034 / ACN14a)</name>
    <dbReference type="NCBI Taxonomy" id="326424"/>
    <lineage>
        <taxon>Bacteria</taxon>
        <taxon>Bacillati</taxon>
        <taxon>Actinomycetota</taxon>
        <taxon>Actinomycetes</taxon>
        <taxon>Frankiales</taxon>
        <taxon>Frankiaceae</taxon>
        <taxon>Frankia</taxon>
    </lineage>
</organism>
<feature type="compositionally biased region" description="Polar residues" evidence="1">
    <location>
        <begin position="67"/>
        <end position="80"/>
    </location>
</feature>
<evidence type="ECO:0000313" key="2">
    <source>
        <dbReference type="EMBL" id="CAJ59360.1"/>
    </source>
</evidence>
<name>Q0RSU5_FRAAA</name>
<protein>
    <submittedName>
        <fullName evidence="2">Uncharacterized protein</fullName>
    </submittedName>
</protein>
<accession>Q0RSU5</accession>
<dbReference type="AlphaFoldDB" id="Q0RSU5"/>
<dbReference type="KEGG" id="fal:FRAAL0686"/>
<keyword evidence="3" id="KW-1185">Reference proteome</keyword>
<gene>
    <name evidence="2" type="ordered locus">FRAAL0686</name>
</gene>
<feature type="region of interest" description="Disordered" evidence="1">
    <location>
        <begin position="64"/>
        <end position="111"/>
    </location>
</feature>
<proteinExistence type="predicted"/>
<evidence type="ECO:0000313" key="3">
    <source>
        <dbReference type="Proteomes" id="UP000000657"/>
    </source>
</evidence>
<sequence length="148" mass="16527">MHFDRAFNGLWTFLGASDQGGPRSPEWLMLLWAVKRVADGMRMSRWSEVHAELAAVLDAGQGRVGTATDQGHGNARSSRYVTRHCGRSERGRQLPADSSQQRWWPDQEDPAIGLSEPAFDLLHSGQKREQFLPVLRSFVGQSAKSPNL</sequence>
<dbReference type="HOGENOM" id="CLU_1756123_0_0_11"/>
<dbReference type="Proteomes" id="UP000000657">
    <property type="component" value="Chromosome"/>
</dbReference>
<dbReference type="EMBL" id="CT573213">
    <property type="protein sequence ID" value="CAJ59360.1"/>
    <property type="molecule type" value="Genomic_DNA"/>
</dbReference>
<reference evidence="2 3" key="1">
    <citation type="journal article" date="2007" name="Genome Res.">
        <title>Genome characteristics of facultatively symbiotic Frankia sp. strains reflect host range and host plant biogeography.</title>
        <authorList>
            <person name="Normand P."/>
            <person name="Lapierre P."/>
            <person name="Tisa L.S."/>
            <person name="Gogarten J.P."/>
            <person name="Alloisio N."/>
            <person name="Bagnarol E."/>
            <person name="Bassi C.A."/>
            <person name="Berry A.M."/>
            <person name="Bickhart D.M."/>
            <person name="Choisne N."/>
            <person name="Couloux A."/>
            <person name="Cournoyer B."/>
            <person name="Cruveiller S."/>
            <person name="Daubin V."/>
            <person name="Demange N."/>
            <person name="Francino M.P."/>
            <person name="Goltsman E."/>
            <person name="Huang Y."/>
            <person name="Kopp O.R."/>
            <person name="Labarre L."/>
            <person name="Lapidus A."/>
            <person name="Lavire C."/>
            <person name="Marechal J."/>
            <person name="Martinez M."/>
            <person name="Mastronunzio J.E."/>
            <person name="Mullin B.C."/>
            <person name="Niemann J."/>
            <person name="Pujic P."/>
            <person name="Rawnsley T."/>
            <person name="Rouy Z."/>
            <person name="Schenowitz C."/>
            <person name="Sellstedt A."/>
            <person name="Tavares F."/>
            <person name="Tomkins J.P."/>
            <person name="Vallenet D."/>
            <person name="Valverde C."/>
            <person name="Wall L.G."/>
            <person name="Wang Y."/>
            <person name="Medigue C."/>
            <person name="Benson D.R."/>
        </authorList>
    </citation>
    <scope>NUCLEOTIDE SEQUENCE [LARGE SCALE GENOMIC DNA]</scope>
    <source>
        <strain evidence="3">DSM 45986 / CECT 9034 / ACN14a</strain>
    </source>
</reference>
<dbReference type="STRING" id="326424.FRAAL0686"/>